<evidence type="ECO:0000313" key="3">
    <source>
        <dbReference type="Proteomes" id="UP000002630"/>
    </source>
</evidence>
<feature type="region of interest" description="Disordered" evidence="1">
    <location>
        <begin position="87"/>
        <end position="128"/>
    </location>
</feature>
<keyword evidence="3" id="KW-1185">Reference proteome</keyword>
<evidence type="ECO:0008006" key="4">
    <source>
        <dbReference type="Google" id="ProtNLM"/>
    </source>
</evidence>
<dbReference type="OrthoDB" id="10458860at2759"/>
<protein>
    <recommendedName>
        <fullName evidence="4">C2 domain-containing protein</fullName>
    </recommendedName>
</protein>
<accession>D7G3T3</accession>
<organism evidence="2 3">
    <name type="scientific">Ectocarpus siliculosus</name>
    <name type="common">Brown alga</name>
    <name type="synonym">Conferva siliculosa</name>
    <dbReference type="NCBI Taxonomy" id="2880"/>
    <lineage>
        <taxon>Eukaryota</taxon>
        <taxon>Sar</taxon>
        <taxon>Stramenopiles</taxon>
        <taxon>Ochrophyta</taxon>
        <taxon>PX clade</taxon>
        <taxon>Phaeophyceae</taxon>
        <taxon>Ectocarpales</taxon>
        <taxon>Ectocarpaceae</taxon>
        <taxon>Ectocarpus</taxon>
    </lineage>
</organism>
<dbReference type="Proteomes" id="UP000002630">
    <property type="component" value="Unassembled WGS sequence"/>
</dbReference>
<dbReference type="InterPro" id="IPR035892">
    <property type="entry name" value="C2_domain_sf"/>
</dbReference>
<proteinExistence type="predicted"/>
<dbReference type="SUPFAM" id="SSF49562">
    <property type="entry name" value="C2 domain (Calcium/lipid-binding domain, CaLB)"/>
    <property type="match status" value="1"/>
</dbReference>
<dbReference type="AlphaFoldDB" id="D7G3T3"/>
<dbReference type="EMBL" id="FN649760">
    <property type="protein sequence ID" value="CBJ33610.1"/>
    <property type="molecule type" value="Genomic_DNA"/>
</dbReference>
<name>D7G3T3_ECTSI</name>
<evidence type="ECO:0000256" key="1">
    <source>
        <dbReference type="SAM" id="MobiDB-lite"/>
    </source>
</evidence>
<dbReference type="InParanoid" id="D7G3T3"/>
<reference evidence="2 3" key="1">
    <citation type="journal article" date="2010" name="Nature">
        <title>The Ectocarpus genome and the independent evolution of multicellularity in brown algae.</title>
        <authorList>
            <person name="Cock J.M."/>
            <person name="Sterck L."/>
            <person name="Rouze P."/>
            <person name="Scornet D."/>
            <person name="Allen A.E."/>
            <person name="Amoutzias G."/>
            <person name="Anthouard V."/>
            <person name="Artiguenave F."/>
            <person name="Aury J.M."/>
            <person name="Badger J.H."/>
            <person name="Beszteri B."/>
            <person name="Billiau K."/>
            <person name="Bonnet E."/>
            <person name="Bothwell J.H."/>
            <person name="Bowler C."/>
            <person name="Boyen C."/>
            <person name="Brownlee C."/>
            <person name="Carrano C.J."/>
            <person name="Charrier B."/>
            <person name="Cho G.Y."/>
            <person name="Coelho S.M."/>
            <person name="Collen J."/>
            <person name="Corre E."/>
            <person name="Da Silva C."/>
            <person name="Delage L."/>
            <person name="Delaroque N."/>
            <person name="Dittami S.M."/>
            <person name="Doulbeau S."/>
            <person name="Elias M."/>
            <person name="Farnham G."/>
            <person name="Gachon C.M."/>
            <person name="Gschloessl B."/>
            <person name="Heesch S."/>
            <person name="Jabbari K."/>
            <person name="Jubin C."/>
            <person name="Kawai H."/>
            <person name="Kimura K."/>
            <person name="Kloareg B."/>
            <person name="Kupper F.C."/>
            <person name="Lang D."/>
            <person name="Le Bail A."/>
            <person name="Leblanc C."/>
            <person name="Lerouge P."/>
            <person name="Lohr M."/>
            <person name="Lopez P.J."/>
            <person name="Martens C."/>
            <person name="Maumus F."/>
            <person name="Michel G."/>
            <person name="Miranda-Saavedra D."/>
            <person name="Morales J."/>
            <person name="Moreau H."/>
            <person name="Motomura T."/>
            <person name="Nagasato C."/>
            <person name="Napoli C.A."/>
            <person name="Nelson D.R."/>
            <person name="Nyvall-Collen P."/>
            <person name="Peters A.F."/>
            <person name="Pommier C."/>
            <person name="Potin P."/>
            <person name="Poulain J."/>
            <person name="Quesneville H."/>
            <person name="Read B."/>
            <person name="Rensing S.A."/>
            <person name="Ritter A."/>
            <person name="Rousvoal S."/>
            <person name="Samanta M."/>
            <person name="Samson G."/>
            <person name="Schroeder D.C."/>
            <person name="Segurens B."/>
            <person name="Strittmatter M."/>
            <person name="Tonon T."/>
            <person name="Tregear J.W."/>
            <person name="Valentin K."/>
            <person name="von Dassow P."/>
            <person name="Yamagishi T."/>
            <person name="Van de Peer Y."/>
            <person name="Wincker P."/>
        </authorList>
    </citation>
    <scope>NUCLEOTIDE SEQUENCE [LARGE SCALE GENOMIC DNA]</scope>
    <source>
        <strain evidence="3">Ec32 / CCAP1310/4</strain>
    </source>
</reference>
<evidence type="ECO:0000313" key="2">
    <source>
        <dbReference type="EMBL" id="CBJ33610.1"/>
    </source>
</evidence>
<sequence length="386" mass="39475">MLGVGSLHVGLIAARDVKRVKQGGVSDMLGLSPQASPYCRFTLGEYEFTSGVGVRTTGGHSWNREQIYFPVKVPISCVVGGSGQSYHTAGSGSDGSSTNTRGGTKGPRKAATPVGQPKSGGEGGSGSVACRSSLSRAVANADAAAAHCVWNQLSLRAQVFHREGGDGYGAGVGSGTTAAAGGGVKGPGGVAAKKATTMAVGITTSTTATSNAKALKDTPEDPAGTTLMGGNTPAAVGNGGGGGNDRLLGECSLNLVEVVSGRAPHVEEWVPLDSEGELRLSLDYDSVRELPVPGDSVYPDPTAPQRWTLSGVRDHAAATPAAAAIRGAVLRASQEESAWEGGKTLALNVLEGVSWTAKRWWSGGLDRASRALTLDEMMREQHPRKK</sequence>
<gene>
    <name evidence="2" type="ORF">Esi_0528_0002</name>
</gene>
<feature type="compositionally biased region" description="Polar residues" evidence="1">
    <location>
        <begin position="87"/>
        <end position="102"/>
    </location>
</feature>